<dbReference type="STRING" id="76193.A0A194RFE0"/>
<evidence type="ECO:0000256" key="2">
    <source>
        <dbReference type="ARBA" id="ARBA00022448"/>
    </source>
</evidence>
<feature type="domain" description="Chorein N-terminal" evidence="3">
    <location>
        <begin position="226"/>
        <end position="701"/>
    </location>
</feature>
<gene>
    <name evidence="4" type="ORF">RR48_08179</name>
</gene>
<evidence type="ECO:0000313" key="5">
    <source>
        <dbReference type="Proteomes" id="UP000053240"/>
    </source>
</evidence>
<dbReference type="EMBL" id="KQ460297">
    <property type="protein sequence ID" value="KPJ16174.1"/>
    <property type="molecule type" value="Genomic_DNA"/>
</dbReference>
<dbReference type="InParanoid" id="A0A194RFE0"/>
<protein>
    <submittedName>
        <fullName evidence="4">Vacuolar protein sorting-associated protein 13C</fullName>
    </submittedName>
</protein>
<dbReference type="Proteomes" id="UP000053240">
    <property type="component" value="Unassembled WGS sequence"/>
</dbReference>
<evidence type="ECO:0000259" key="3">
    <source>
        <dbReference type="Pfam" id="PF12624"/>
    </source>
</evidence>
<evidence type="ECO:0000256" key="1">
    <source>
        <dbReference type="ARBA" id="ARBA00006545"/>
    </source>
</evidence>
<dbReference type="Pfam" id="PF12624">
    <property type="entry name" value="VPS13_N"/>
    <property type="match status" value="2"/>
</dbReference>
<dbReference type="GO" id="GO:0045053">
    <property type="term" value="P:protein retention in Golgi apparatus"/>
    <property type="evidence" value="ECO:0007669"/>
    <property type="project" value="TreeGrafter"/>
</dbReference>
<comment type="similarity">
    <text evidence="1">Belongs to the VPS13 family.</text>
</comment>
<name>A0A194RFE0_PAPMA</name>
<keyword evidence="5" id="KW-1185">Reference proteome</keyword>
<dbReference type="PANTHER" id="PTHR16166">
    <property type="entry name" value="VACUOLAR PROTEIN SORTING-ASSOCIATED PROTEIN VPS13"/>
    <property type="match status" value="1"/>
</dbReference>
<evidence type="ECO:0000313" key="4">
    <source>
        <dbReference type="EMBL" id="KPJ16174.1"/>
    </source>
</evidence>
<dbReference type="PANTHER" id="PTHR16166:SF93">
    <property type="entry name" value="INTERMEMBRANE LIPID TRANSFER PROTEIN VPS13"/>
    <property type="match status" value="1"/>
</dbReference>
<dbReference type="InterPro" id="IPR026854">
    <property type="entry name" value="VPS13_N"/>
</dbReference>
<dbReference type="InterPro" id="IPR026847">
    <property type="entry name" value="VPS13"/>
</dbReference>
<dbReference type="AlphaFoldDB" id="A0A194RFE0"/>
<proteinExistence type="inferred from homology"/>
<sequence length="765" mass="86402">MFEGAVAGILNRLLGKYVQDLDTENLNVGIFSGNVNLTDLKLKPEALYELDLPIDVKIGTIGRISLQIPWSGLYTNPVVVNIEDVLLLVGPAISNSYFDPERERRLTRAAKRKILQDLEAESEILKGPQNFFESLFTAIVNNIQIYVRNVHVRYEDSISSKDGPLACGLCLQSLSIETTNSKWKPSVTPVNASTVYQLVRLESLSLYWNPAATALDDAETAHITPMQKYRHLHPGVPLSKDIKKWWRYAYNVVVEQRVRPYTWAAIKKHKENYTVYKQTYKSTLRSPNDIELKLDLQKCEDNLPIISVVIAREQAKFELLSQEPDRIEVVESEFDWWKPTSSDAESDSEAESKAHVELCVKTERSRSLWSHLSSPEKKRVCELIGYVEGAPKQDKSKQYIEHKLNLTLANCSLTLMNRSKEVLVVTLTQFLASLETRPSAKAYKLSARAESMVIEGATSDGDLVPLLTTEKAAALAGSNLLAVDFERNPCNSEADYGLCWLMEPVELLYVEHSFTELINFFQTHSMTPEDLAEELSVAVDRASGVGRSVLAYAVSRRKVFQVNVDLKGPCVVIPEHGCVHKSGRVMIVDVSRVVVRSDLQPADLALEDATCMELEEKLYDRLHAECSYQVLFCEWTEPWRESRKYGDSELHLVPKVKAQLVFSSSIKKDYKLLPRYKLNISLSSLKLNLSDRIIGHLLDFCDNLPIPVPNTVPVSFMDSGDYVEELEDPELAEALELDRVSADPGYNELVKLRQKIVAAYLSRNR</sequence>
<dbReference type="GO" id="GO:0006623">
    <property type="term" value="P:protein targeting to vacuole"/>
    <property type="evidence" value="ECO:0007669"/>
    <property type="project" value="TreeGrafter"/>
</dbReference>
<keyword evidence="2" id="KW-0813">Transport</keyword>
<organism evidence="4 5">
    <name type="scientific">Papilio machaon</name>
    <name type="common">Old World swallowtail butterfly</name>
    <dbReference type="NCBI Taxonomy" id="76193"/>
    <lineage>
        <taxon>Eukaryota</taxon>
        <taxon>Metazoa</taxon>
        <taxon>Ecdysozoa</taxon>
        <taxon>Arthropoda</taxon>
        <taxon>Hexapoda</taxon>
        <taxon>Insecta</taxon>
        <taxon>Pterygota</taxon>
        <taxon>Neoptera</taxon>
        <taxon>Endopterygota</taxon>
        <taxon>Lepidoptera</taxon>
        <taxon>Glossata</taxon>
        <taxon>Ditrysia</taxon>
        <taxon>Papilionoidea</taxon>
        <taxon>Papilionidae</taxon>
        <taxon>Papilioninae</taxon>
        <taxon>Papilio</taxon>
    </lineage>
</organism>
<reference evidence="4 5" key="1">
    <citation type="journal article" date="2015" name="Nat. Commun.">
        <title>Outbred genome sequencing and CRISPR/Cas9 gene editing in butterflies.</title>
        <authorList>
            <person name="Li X."/>
            <person name="Fan D."/>
            <person name="Zhang W."/>
            <person name="Liu G."/>
            <person name="Zhang L."/>
            <person name="Zhao L."/>
            <person name="Fang X."/>
            <person name="Chen L."/>
            <person name="Dong Y."/>
            <person name="Chen Y."/>
            <person name="Ding Y."/>
            <person name="Zhao R."/>
            <person name="Feng M."/>
            <person name="Zhu Y."/>
            <person name="Feng Y."/>
            <person name="Jiang X."/>
            <person name="Zhu D."/>
            <person name="Xiang H."/>
            <person name="Feng X."/>
            <person name="Li S."/>
            <person name="Wang J."/>
            <person name="Zhang G."/>
            <person name="Kronforst M.R."/>
            <person name="Wang W."/>
        </authorList>
    </citation>
    <scope>NUCLEOTIDE SEQUENCE [LARGE SCALE GENOMIC DNA]</scope>
    <source>
        <strain evidence="4">Ya'a_city_454_Pm</strain>
        <tissue evidence="4">Whole body</tissue>
    </source>
</reference>
<feature type="domain" description="Chorein N-terminal" evidence="3">
    <location>
        <begin position="1"/>
        <end position="214"/>
    </location>
</feature>
<accession>A0A194RFE0</accession>